<keyword evidence="3" id="KW-1185">Reference proteome</keyword>
<organism evidence="2 3">
    <name type="scientific">Nannocystis pusilla</name>
    <dbReference type="NCBI Taxonomy" id="889268"/>
    <lineage>
        <taxon>Bacteria</taxon>
        <taxon>Pseudomonadati</taxon>
        <taxon>Myxococcota</taxon>
        <taxon>Polyangia</taxon>
        <taxon>Nannocystales</taxon>
        <taxon>Nannocystaceae</taxon>
        <taxon>Nannocystis</taxon>
    </lineage>
</organism>
<dbReference type="Proteomes" id="UP001139031">
    <property type="component" value="Unassembled WGS sequence"/>
</dbReference>
<dbReference type="InterPro" id="IPR029062">
    <property type="entry name" value="Class_I_gatase-like"/>
</dbReference>
<proteinExistence type="predicted"/>
<protein>
    <submittedName>
        <fullName evidence="2">Uncharacterized protein</fullName>
    </submittedName>
</protein>
<comment type="caution">
    <text evidence="2">The sequence shown here is derived from an EMBL/GenBank/DDBJ whole genome shotgun (WGS) entry which is preliminary data.</text>
</comment>
<dbReference type="RefSeq" id="WP_224192008.1">
    <property type="nucleotide sequence ID" value="NZ_JAIRAU010000014.1"/>
</dbReference>
<dbReference type="EMBL" id="JAIRAU010000014">
    <property type="protein sequence ID" value="MBZ5710237.1"/>
    <property type="molecule type" value="Genomic_DNA"/>
</dbReference>
<reference evidence="2" key="1">
    <citation type="submission" date="2021-08" db="EMBL/GenBank/DDBJ databases">
        <authorList>
            <person name="Stevens D.C."/>
        </authorList>
    </citation>
    <scope>NUCLEOTIDE SEQUENCE</scope>
    <source>
        <strain evidence="2">DSM 53165</strain>
    </source>
</reference>
<gene>
    <name evidence="2" type="ORF">K7C98_13305</name>
</gene>
<evidence type="ECO:0000256" key="1">
    <source>
        <dbReference type="SAM" id="MobiDB-lite"/>
    </source>
</evidence>
<feature type="region of interest" description="Disordered" evidence="1">
    <location>
        <begin position="27"/>
        <end position="103"/>
    </location>
</feature>
<feature type="compositionally biased region" description="Low complexity" evidence="1">
    <location>
        <begin position="92"/>
        <end position="101"/>
    </location>
</feature>
<dbReference type="PROSITE" id="PS51257">
    <property type="entry name" value="PROKAR_LIPOPROTEIN"/>
    <property type="match status" value="1"/>
</dbReference>
<accession>A0ABS7TPZ6</accession>
<feature type="compositionally biased region" description="Low complexity" evidence="1">
    <location>
        <begin position="31"/>
        <end position="82"/>
    </location>
</feature>
<dbReference type="SUPFAM" id="SSF52317">
    <property type="entry name" value="Class I glutamine amidotransferase-like"/>
    <property type="match status" value="1"/>
</dbReference>
<evidence type="ECO:0000313" key="3">
    <source>
        <dbReference type="Proteomes" id="UP001139031"/>
    </source>
</evidence>
<evidence type="ECO:0000313" key="2">
    <source>
        <dbReference type="EMBL" id="MBZ5710237.1"/>
    </source>
</evidence>
<name>A0ABS7TPZ6_9BACT</name>
<sequence>MYRLSPTLFCSLLLAIGCGETDPAATMGGATIDPTTGNTPPGTSTSTSTGTGTITGDTVPTTSTSGDPTTTGSTSSSSTTDNDVTKFDLGSGETQGETEQGCPILPNDANITGTVYAPNQVIPVSGALVYATDTIPEGIPNEVYCAECVQLPCETQFALTKADGSFDLPVPSSSKYIVVQKGQFMRVTEVQLAPGANPLTAETTSLPDHRDEANGLYIPNIALGLGSFDRLEDALGKLGLGDTLIDPNFYSETLVEGTQQFDMWDNGGGNLYATVGSMSQLVLDYDKLSKYHILFLPCTSDTYVSEFESELGKENMRKWVAAGGKFYVSDWANEYLAAGFEQYQTFYQDLDFGGADLLTPYDSLGTVLDPDMLAWLEALPPGLKNINPQNGGSDHPVISQLPLIETVDNWSGVQATPPVLVDDGMGGQIDVGHKTWIEGPGDGYNVPYNPPSPLTITGHYGCGKIMFTTYHMAEFSDSYIGLTPQELVLLYLILEIGVCQDAYEPPPPPQ</sequence>